<keyword evidence="10" id="KW-1185">Reference proteome</keyword>
<comment type="catalytic activity">
    <reaction evidence="7">
        <text>a 4-saturated-(3S)-3-hydroxyacyl-CoA = a (3E)-enoyl-CoA + H2O</text>
        <dbReference type="Rhea" id="RHEA:20724"/>
        <dbReference type="ChEBI" id="CHEBI:15377"/>
        <dbReference type="ChEBI" id="CHEBI:58521"/>
        <dbReference type="ChEBI" id="CHEBI:137480"/>
        <dbReference type="EC" id="4.2.1.17"/>
    </reaction>
</comment>
<dbReference type="GO" id="GO:0006635">
    <property type="term" value="P:fatty acid beta-oxidation"/>
    <property type="evidence" value="ECO:0007669"/>
    <property type="project" value="TreeGrafter"/>
</dbReference>
<gene>
    <name evidence="9" type="ORF">SAMN04488535_1316</name>
</gene>
<dbReference type="CDD" id="cd06558">
    <property type="entry name" value="crotonase-like"/>
    <property type="match status" value="1"/>
</dbReference>
<evidence type="ECO:0000256" key="6">
    <source>
        <dbReference type="ARBA" id="ARBA00023709"/>
    </source>
</evidence>
<keyword evidence="4" id="KW-0443">Lipid metabolism</keyword>
<dbReference type="InterPro" id="IPR029045">
    <property type="entry name" value="ClpP/crotonase-like_dom_sf"/>
</dbReference>
<organism evidence="9 10">
    <name type="scientific">Corynebacterium mycetoides</name>
    <dbReference type="NCBI Taxonomy" id="38302"/>
    <lineage>
        <taxon>Bacteria</taxon>
        <taxon>Bacillati</taxon>
        <taxon>Actinomycetota</taxon>
        <taxon>Actinomycetes</taxon>
        <taxon>Mycobacteriales</taxon>
        <taxon>Corynebacteriaceae</taxon>
        <taxon>Corynebacterium</taxon>
    </lineage>
</organism>
<dbReference type="STRING" id="38302.SAMN04488535_1316"/>
<reference evidence="10" key="1">
    <citation type="submission" date="2016-10" db="EMBL/GenBank/DDBJ databases">
        <authorList>
            <person name="Varghese N."/>
            <person name="Submissions S."/>
        </authorList>
    </citation>
    <scope>NUCLEOTIDE SEQUENCE [LARGE SCALE GENOMIC DNA]</scope>
    <source>
        <strain evidence="10">DSM 20632</strain>
    </source>
</reference>
<sequence length="237" mass="25151">MIKSESRGDVAVLTLDRDEKRNALSTELLRTLSTAFAAAHGARAIVLTGAGTVFSAGADLDEDEFDGSFFEHLFSLIDAIRSSRAPVIAYINGPAIGAGMMLSMACDIRVAARSARFLLPVGDMAIGVNEWVVRSLAEHVGASRARLMLIGGAPMDLDTAVSCGFAIGGTLERTLELADLVAAKAPLTMQNIKAEFAPDLFTAPQREAALRAPFGSDDIREVGRARAEGRRPTFTGR</sequence>
<comment type="function">
    <text evidence="1">Could possibly oxidize fatty acids using specific components.</text>
</comment>
<dbReference type="Pfam" id="PF00378">
    <property type="entry name" value="ECH_1"/>
    <property type="match status" value="1"/>
</dbReference>
<dbReference type="RefSeq" id="WP_092150286.1">
    <property type="nucleotide sequence ID" value="NZ_LT629700.1"/>
</dbReference>
<evidence type="ECO:0000256" key="8">
    <source>
        <dbReference type="RuleBase" id="RU003707"/>
    </source>
</evidence>
<dbReference type="GO" id="GO:0004300">
    <property type="term" value="F:enoyl-CoA hydratase activity"/>
    <property type="evidence" value="ECO:0007669"/>
    <property type="project" value="UniProtKB-EC"/>
</dbReference>
<dbReference type="InterPro" id="IPR001753">
    <property type="entry name" value="Enoyl-CoA_hydra/iso"/>
</dbReference>
<protein>
    <submittedName>
        <fullName evidence="9">Enoyl-CoA hydratase</fullName>
    </submittedName>
</protein>
<evidence type="ECO:0000256" key="2">
    <source>
        <dbReference type="ARBA" id="ARBA00005254"/>
    </source>
</evidence>
<dbReference type="Gene3D" id="3.90.226.10">
    <property type="entry name" value="2-enoyl-CoA Hydratase, Chain A, domain 1"/>
    <property type="match status" value="1"/>
</dbReference>
<evidence type="ECO:0000256" key="7">
    <source>
        <dbReference type="ARBA" id="ARBA00023717"/>
    </source>
</evidence>
<dbReference type="PANTHER" id="PTHR11941">
    <property type="entry name" value="ENOYL-COA HYDRATASE-RELATED"/>
    <property type="match status" value="1"/>
</dbReference>
<keyword evidence="3" id="KW-0276">Fatty acid metabolism</keyword>
<dbReference type="SUPFAM" id="SSF52096">
    <property type="entry name" value="ClpP/crotonase"/>
    <property type="match status" value="1"/>
</dbReference>
<evidence type="ECO:0000256" key="1">
    <source>
        <dbReference type="ARBA" id="ARBA00002994"/>
    </source>
</evidence>
<dbReference type="EMBL" id="LT629700">
    <property type="protein sequence ID" value="SDL93877.1"/>
    <property type="molecule type" value="Genomic_DNA"/>
</dbReference>
<dbReference type="Proteomes" id="UP000199350">
    <property type="component" value="Chromosome I"/>
</dbReference>
<accession>A0A1G9P6M4</accession>
<evidence type="ECO:0000313" key="10">
    <source>
        <dbReference type="Proteomes" id="UP000199350"/>
    </source>
</evidence>
<dbReference type="PROSITE" id="PS00166">
    <property type="entry name" value="ENOYL_COA_HYDRATASE"/>
    <property type="match status" value="1"/>
</dbReference>
<proteinExistence type="inferred from homology"/>
<evidence type="ECO:0000256" key="4">
    <source>
        <dbReference type="ARBA" id="ARBA00023098"/>
    </source>
</evidence>
<name>A0A1G9P6M4_9CORY</name>
<evidence type="ECO:0000313" key="9">
    <source>
        <dbReference type="EMBL" id="SDL93877.1"/>
    </source>
</evidence>
<comment type="catalytic activity">
    <reaction evidence="6">
        <text>a (3S)-3-hydroxyacyl-CoA = a (2E)-enoyl-CoA + H2O</text>
        <dbReference type="Rhea" id="RHEA:16105"/>
        <dbReference type="ChEBI" id="CHEBI:15377"/>
        <dbReference type="ChEBI" id="CHEBI:57318"/>
        <dbReference type="ChEBI" id="CHEBI:58856"/>
        <dbReference type="EC" id="4.2.1.17"/>
    </reaction>
</comment>
<dbReference type="AlphaFoldDB" id="A0A1G9P6M4"/>
<keyword evidence="5" id="KW-0456">Lyase</keyword>
<dbReference type="InterPro" id="IPR018376">
    <property type="entry name" value="Enoyl-CoA_hyd/isom_CS"/>
</dbReference>
<dbReference type="OrthoDB" id="3569436at2"/>
<comment type="similarity">
    <text evidence="2 8">Belongs to the enoyl-CoA hydratase/isomerase family.</text>
</comment>
<dbReference type="PANTHER" id="PTHR11941:SF169">
    <property type="entry name" value="(7AS)-7A-METHYL-1,5-DIOXO-2,3,5,6,7,7A-HEXAHYDRO-1H-INDENE-CARBOXYL-COA HYDROLASE"/>
    <property type="match status" value="1"/>
</dbReference>
<evidence type="ECO:0000256" key="5">
    <source>
        <dbReference type="ARBA" id="ARBA00023239"/>
    </source>
</evidence>
<evidence type="ECO:0000256" key="3">
    <source>
        <dbReference type="ARBA" id="ARBA00022832"/>
    </source>
</evidence>